<feature type="transmembrane region" description="Helical" evidence="8">
    <location>
        <begin position="65"/>
        <end position="82"/>
    </location>
</feature>
<keyword evidence="6 8" id="KW-0472">Membrane</keyword>
<dbReference type="PANTHER" id="PTHR33695:SF1">
    <property type="entry name" value="LIPOPROTEIN SIGNAL PEPTIDASE"/>
    <property type="match status" value="1"/>
</dbReference>
<dbReference type="AlphaFoldDB" id="A0A6J7F0F1"/>
<dbReference type="Pfam" id="PF01252">
    <property type="entry name" value="Peptidase_A8"/>
    <property type="match status" value="1"/>
</dbReference>
<keyword evidence="5 8" id="KW-1133">Transmembrane helix</keyword>
<keyword evidence="4" id="KW-0378">Hydrolase</keyword>
<gene>
    <name evidence="9" type="ORF">UFOPK3543_00082</name>
</gene>
<evidence type="ECO:0000256" key="6">
    <source>
        <dbReference type="ARBA" id="ARBA00023136"/>
    </source>
</evidence>
<sequence>MVALAVRRAPRALTPLVVGGVVLADQLTKRWAAADLSDGRVIDIVWTLRLNLVLNSGSAFSVGRGLGPVLGVLAVVVVIVLIRIGRVFNSPATAFGLGAVLGGAIGNLTDRVFRHGSGGFLGGYVVDFIDFQWWPVFNVADMAIVCGALGLAWFSTRSDLGDSTDDAAPSDPTSAVDRPPTPEPSNLDA</sequence>
<dbReference type="GO" id="GO:0016020">
    <property type="term" value="C:membrane"/>
    <property type="evidence" value="ECO:0007669"/>
    <property type="project" value="InterPro"/>
</dbReference>
<protein>
    <submittedName>
        <fullName evidence="9">Unannotated protein</fullName>
    </submittedName>
</protein>
<evidence type="ECO:0000313" key="9">
    <source>
        <dbReference type="EMBL" id="CAB4888996.1"/>
    </source>
</evidence>
<dbReference type="InterPro" id="IPR001872">
    <property type="entry name" value="Peptidase_A8"/>
</dbReference>
<dbReference type="PROSITE" id="PS00855">
    <property type="entry name" value="SPASE_II"/>
    <property type="match status" value="1"/>
</dbReference>
<name>A0A6J7F0F1_9ZZZZ</name>
<evidence type="ECO:0000256" key="4">
    <source>
        <dbReference type="ARBA" id="ARBA00022801"/>
    </source>
</evidence>
<dbReference type="PRINTS" id="PR00781">
    <property type="entry name" value="LIPOSIGPTASE"/>
</dbReference>
<evidence type="ECO:0000256" key="8">
    <source>
        <dbReference type="SAM" id="Phobius"/>
    </source>
</evidence>
<evidence type="ECO:0000256" key="3">
    <source>
        <dbReference type="ARBA" id="ARBA00022692"/>
    </source>
</evidence>
<feature type="transmembrane region" description="Helical" evidence="8">
    <location>
        <begin position="133"/>
        <end position="154"/>
    </location>
</feature>
<keyword evidence="1" id="KW-1003">Cell membrane</keyword>
<dbReference type="PANTHER" id="PTHR33695">
    <property type="entry name" value="LIPOPROTEIN SIGNAL PEPTIDASE"/>
    <property type="match status" value="1"/>
</dbReference>
<proteinExistence type="inferred from homology"/>
<keyword evidence="2" id="KW-0645">Protease</keyword>
<dbReference type="EMBL" id="CAFBMH010000002">
    <property type="protein sequence ID" value="CAB4888996.1"/>
    <property type="molecule type" value="Genomic_DNA"/>
</dbReference>
<dbReference type="GO" id="GO:0006508">
    <property type="term" value="P:proteolysis"/>
    <property type="evidence" value="ECO:0007669"/>
    <property type="project" value="UniProtKB-KW"/>
</dbReference>
<evidence type="ECO:0000256" key="7">
    <source>
        <dbReference type="SAM" id="MobiDB-lite"/>
    </source>
</evidence>
<dbReference type="GO" id="GO:0004190">
    <property type="term" value="F:aspartic-type endopeptidase activity"/>
    <property type="evidence" value="ECO:0007669"/>
    <property type="project" value="InterPro"/>
</dbReference>
<feature type="transmembrane region" description="Helical" evidence="8">
    <location>
        <begin position="94"/>
        <end position="113"/>
    </location>
</feature>
<dbReference type="HAMAP" id="MF_00161">
    <property type="entry name" value="LspA"/>
    <property type="match status" value="1"/>
</dbReference>
<accession>A0A6J7F0F1</accession>
<reference evidence="9" key="1">
    <citation type="submission" date="2020-05" db="EMBL/GenBank/DDBJ databases">
        <authorList>
            <person name="Chiriac C."/>
            <person name="Salcher M."/>
            <person name="Ghai R."/>
            <person name="Kavagutti S V."/>
        </authorList>
    </citation>
    <scope>NUCLEOTIDE SEQUENCE</scope>
</reference>
<organism evidence="9">
    <name type="scientific">freshwater metagenome</name>
    <dbReference type="NCBI Taxonomy" id="449393"/>
    <lineage>
        <taxon>unclassified sequences</taxon>
        <taxon>metagenomes</taxon>
        <taxon>ecological metagenomes</taxon>
    </lineage>
</organism>
<evidence type="ECO:0000256" key="1">
    <source>
        <dbReference type="ARBA" id="ARBA00022475"/>
    </source>
</evidence>
<feature type="region of interest" description="Disordered" evidence="7">
    <location>
        <begin position="162"/>
        <end position="189"/>
    </location>
</feature>
<evidence type="ECO:0000256" key="5">
    <source>
        <dbReference type="ARBA" id="ARBA00022989"/>
    </source>
</evidence>
<keyword evidence="3 8" id="KW-0812">Transmembrane</keyword>
<evidence type="ECO:0000256" key="2">
    <source>
        <dbReference type="ARBA" id="ARBA00022670"/>
    </source>
</evidence>